<keyword evidence="3 6" id="KW-0560">Oxidoreductase</keyword>
<dbReference type="Gene3D" id="3.40.50.12470">
    <property type="match status" value="1"/>
</dbReference>
<dbReference type="SMART" id="SM00861">
    <property type="entry name" value="Transket_pyr"/>
    <property type="match status" value="1"/>
</dbReference>
<dbReference type="Gene3D" id="3.40.50.970">
    <property type="match status" value="1"/>
</dbReference>
<dbReference type="Pfam" id="PF02779">
    <property type="entry name" value="Transket_pyr"/>
    <property type="match status" value="1"/>
</dbReference>
<dbReference type="Gene3D" id="3.40.50.11610">
    <property type="entry name" value="Multifunctional 2-oxoglutarate metabolism enzyme, C-terminal domain"/>
    <property type="match status" value="1"/>
</dbReference>
<dbReference type="NCBIfam" id="TIGR00239">
    <property type="entry name" value="2oxo_dh_E1"/>
    <property type="match status" value="1"/>
</dbReference>
<dbReference type="PIRSF" id="PIRSF000157">
    <property type="entry name" value="Oxoglu_dh_E1"/>
    <property type="match status" value="1"/>
</dbReference>
<keyword evidence="4" id="KW-0786">Thiamine pyrophosphate</keyword>
<dbReference type="NCBIfam" id="NF008907">
    <property type="entry name" value="PRK12270.1"/>
    <property type="match status" value="1"/>
</dbReference>
<dbReference type="Pfam" id="PF00676">
    <property type="entry name" value="E1_dh"/>
    <property type="match status" value="1"/>
</dbReference>
<evidence type="ECO:0000313" key="7">
    <source>
        <dbReference type="Proteomes" id="UP001596297"/>
    </source>
</evidence>
<reference evidence="7" key="1">
    <citation type="journal article" date="2019" name="Int. J. Syst. Evol. Microbiol.">
        <title>The Global Catalogue of Microorganisms (GCM) 10K type strain sequencing project: providing services to taxonomists for standard genome sequencing and annotation.</title>
        <authorList>
            <consortium name="The Broad Institute Genomics Platform"/>
            <consortium name="The Broad Institute Genome Sequencing Center for Infectious Disease"/>
            <person name="Wu L."/>
            <person name="Ma J."/>
        </authorList>
    </citation>
    <scope>NUCLEOTIDE SEQUENCE [LARGE SCALE GENOMIC DNA]</scope>
    <source>
        <strain evidence="7">CGMCC 1.15772</strain>
    </source>
</reference>
<sequence length="722" mass="79507">MVDRLLQKAATYGVREVVIGMAHRGRLNVLVNIFGKKPSDLFAEFEGKKKLSDNPDIAGDVKYHMGYSSDIRVPGGDMHIALAFNPSHLEIVSPVVHGSVRARQDRRHDPERQQVLPITVHGDAAVIGQGVVMETLNLSRLRGFTTGGAVRIVINNQVGFTISDPRDNRSSRYCTDVAKIANAPVMHVNGDDLEAVAFAADLALEYRQKFGKDVFIDLICFRRHGHNEADDPTMTQPIMYRAIKAHPGTRALYAQQLEKEGVLAAGEAQALENSYRDQLDQGSPVVAELVDLPDARAGEWDIYKDVAWNQPTETGISAERIHELADELTQLPEGFQPHRGVAKVLEARRAMGRGEQPIDWGMGEMLAYASLLTEGFNVRLVGQDSGRGTFVHRHAVLHDQSAQDPMNEEFLSLAHLAPEQGRVEVIDSTLSEEGVMAFEYGYSTTDPRTLVLWEAQFGDFANGAQAVIDQFLSAGESKWQRLSGLVLLLPHGYEGAGPEHSSARLERYLQLCAQRNMQVAVPSSAAQMFHLLRRQMLRPYRKPLIVMTPKSLLRNKLAMSPLADFTHGGFREVIGDPDVERARRVVISSGKLHWELTEARDADKEGYAGTALVRLEQIYPFPAEALSAELARHPGAQVVWAQEEPENQGAWLMIRGDLEAVLQSGQSLMHVSRPRAASTAAGYAHVHAQEQARVIAGALGERVSGKDVAAQIELAEEAKAQG</sequence>
<dbReference type="EC" id="1.2.4.2" evidence="2"/>
<organism evidence="6 7">
    <name type="scientific">Deinococcus lacus</name>
    <dbReference type="NCBI Taxonomy" id="392561"/>
    <lineage>
        <taxon>Bacteria</taxon>
        <taxon>Thermotogati</taxon>
        <taxon>Deinococcota</taxon>
        <taxon>Deinococci</taxon>
        <taxon>Deinococcales</taxon>
        <taxon>Deinococcaceae</taxon>
        <taxon>Deinococcus</taxon>
    </lineage>
</organism>
<dbReference type="PANTHER" id="PTHR23152:SF4">
    <property type="entry name" value="2-OXOADIPATE DEHYDROGENASE COMPLEX COMPONENT E1"/>
    <property type="match status" value="1"/>
</dbReference>
<dbReference type="EMBL" id="JBHSWD010000001">
    <property type="protein sequence ID" value="MFC6591981.1"/>
    <property type="molecule type" value="Genomic_DNA"/>
</dbReference>
<protein>
    <recommendedName>
        <fullName evidence="2">oxoglutarate dehydrogenase (succinyl-transferring)</fullName>
        <ecNumber evidence="2">1.2.4.2</ecNumber>
    </recommendedName>
</protein>
<dbReference type="SUPFAM" id="SSF52518">
    <property type="entry name" value="Thiamin diphosphate-binding fold (THDP-binding)"/>
    <property type="match status" value="2"/>
</dbReference>
<evidence type="ECO:0000256" key="4">
    <source>
        <dbReference type="ARBA" id="ARBA00023052"/>
    </source>
</evidence>
<evidence type="ECO:0000256" key="1">
    <source>
        <dbReference type="ARBA" id="ARBA00001964"/>
    </source>
</evidence>
<dbReference type="NCBIfam" id="NF006914">
    <property type="entry name" value="PRK09404.1"/>
    <property type="match status" value="1"/>
</dbReference>
<dbReference type="Proteomes" id="UP001596297">
    <property type="component" value="Unassembled WGS sequence"/>
</dbReference>
<keyword evidence="7" id="KW-1185">Reference proteome</keyword>
<accession>A0ABW1YD19</accession>
<gene>
    <name evidence="6" type="ORF">ACFP81_08170</name>
</gene>
<dbReference type="CDD" id="cd02016">
    <property type="entry name" value="TPP_E1_OGDC_like"/>
    <property type="match status" value="1"/>
</dbReference>
<evidence type="ECO:0000259" key="5">
    <source>
        <dbReference type="SMART" id="SM00861"/>
    </source>
</evidence>
<dbReference type="InterPro" id="IPR042179">
    <property type="entry name" value="KGD_C_sf"/>
</dbReference>
<name>A0ABW1YD19_9DEIO</name>
<proteinExistence type="predicted"/>
<dbReference type="InterPro" id="IPR029061">
    <property type="entry name" value="THDP-binding"/>
</dbReference>
<evidence type="ECO:0000256" key="2">
    <source>
        <dbReference type="ARBA" id="ARBA00012280"/>
    </source>
</evidence>
<comment type="cofactor">
    <cofactor evidence="1">
        <name>thiamine diphosphate</name>
        <dbReference type="ChEBI" id="CHEBI:58937"/>
    </cofactor>
</comment>
<feature type="domain" description="Transketolase-like pyrimidine-binding" evidence="5">
    <location>
        <begin position="358"/>
        <end position="555"/>
    </location>
</feature>
<dbReference type="InterPro" id="IPR031717">
    <property type="entry name" value="ODO-1/KGD_C"/>
</dbReference>
<dbReference type="PANTHER" id="PTHR23152">
    <property type="entry name" value="2-OXOGLUTARATE DEHYDROGENASE"/>
    <property type="match status" value="1"/>
</dbReference>
<dbReference type="InterPro" id="IPR001017">
    <property type="entry name" value="DH_E1"/>
</dbReference>
<dbReference type="Pfam" id="PF16870">
    <property type="entry name" value="OxoGdeHyase_C"/>
    <property type="match status" value="1"/>
</dbReference>
<evidence type="ECO:0000256" key="3">
    <source>
        <dbReference type="ARBA" id="ARBA00023002"/>
    </source>
</evidence>
<dbReference type="InterPro" id="IPR011603">
    <property type="entry name" value="2oxoglutarate_DH_E1"/>
</dbReference>
<dbReference type="GO" id="GO:0004591">
    <property type="term" value="F:oxoglutarate dehydrogenase (succinyl-transferring) activity"/>
    <property type="evidence" value="ECO:0007669"/>
    <property type="project" value="UniProtKB-EC"/>
</dbReference>
<dbReference type="InterPro" id="IPR005475">
    <property type="entry name" value="Transketolase-like_Pyr-bd"/>
</dbReference>
<evidence type="ECO:0000313" key="6">
    <source>
        <dbReference type="EMBL" id="MFC6591981.1"/>
    </source>
</evidence>
<comment type="caution">
    <text evidence="6">The sequence shown here is derived from an EMBL/GenBank/DDBJ whole genome shotgun (WGS) entry which is preliminary data.</text>
</comment>